<organism evidence="1">
    <name type="scientific">marine metagenome</name>
    <dbReference type="NCBI Taxonomy" id="408172"/>
    <lineage>
        <taxon>unclassified sequences</taxon>
        <taxon>metagenomes</taxon>
        <taxon>ecological metagenomes</taxon>
    </lineage>
</organism>
<dbReference type="PANTHER" id="PTHR30575">
    <property type="entry name" value="PEPTIDASE M20"/>
    <property type="match status" value="1"/>
</dbReference>
<dbReference type="SUPFAM" id="SSF53187">
    <property type="entry name" value="Zn-dependent exopeptidases"/>
    <property type="match status" value="1"/>
</dbReference>
<sequence length="487" mass="53479">MKKKSLLKITLFFKLIKVLILAFIFIPGAFSKDKLSKNKKEIVVSIERQKDRLIEISDKIWEAAETSLQEFKSSKYLSDYAEENGFTVERGVADIPTAFTATYGSGRPYIGIMGEYDANAGISQKRQPTKETRIKGGAGHGCGHNLFGTASLGAAIAIKELIEKGEISGTVIFFGTPAEETIFAKVWMVRAGLFDDLDVCMDWHPGDKTEASTQSSKALVDFRVKFYGNASHASADPWNGNSAVDAMELFTTGLNYYREHIKPTARIHYDIEKAGDVVNVVPEYAQIWTRLRENDRDDVDILYDRAKTIAEAAAMMANVTHEIDLISGIYEIQPNRTGAGILQKNLESLGDISYTDEEIKYANTILKEAGKPEKGIDGKINPLRETFPAQGGSTDVGDVSQVVPVISLSATATAKGGPWHSWAVVACTGMSIGHKGLVYASKALAMTMSDLYENPKLLESVKKDFLDNKGDKVYDPRIPSGPPRLID</sequence>
<dbReference type="NCBIfam" id="TIGR01891">
    <property type="entry name" value="amidohydrolases"/>
    <property type="match status" value="1"/>
</dbReference>
<accession>A0A381Z4T9</accession>
<dbReference type="InterPro" id="IPR017145">
    <property type="entry name" value="Aminobenzoyl-glu_utiliz_pB"/>
</dbReference>
<dbReference type="GO" id="GO:0046657">
    <property type="term" value="P:folic acid catabolic process"/>
    <property type="evidence" value="ECO:0007669"/>
    <property type="project" value="TreeGrafter"/>
</dbReference>
<dbReference type="GO" id="GO:0005737">
    <property type="term" value="C:cytoplasm"/>
    <property type="evidence" value="ECO:0007669"/>
    <property type="project" value="TreeGrafter"/>
</dbReference>
<dbReference type="GO" id="GO:0016805">
    <property type="term" value="F:dipeptidase activity"/>
    <property type="evidence" value="ECO:0007669"/>
    <property type="project" value="TreeGrafter"/>
</dbReference>
<dbReference type="Pfam" id="PF01546">
    <property type="entry name" value="Peptidase_M20"/>
    <property type="match status" value="1"/>
</dbReference>
<dbReference type="SUPFAM" id="SSF55031">
    <property type="entry name" value="Bacterial exopeptidase dimerisation domain"/>
    <property type="match status" value="1"/>
</dbReference>
<dbReference type="PANTHER" id="PTHR30575:SF0">
    <property type="entry name" value="XAA-ARG DIPEPTIDASE"/>
    <property type="match status" value="1"/>
</dbReference>
<dbReference type="InterPro" id="IPR017439">
    <property type="entry name" value="Amidohydrolase"/>
</dbReference>
<dbReference type="Gene3D" id="3.40.630.10">
    <property type="entry name" value="Zn peptidases"/>
    <property type="match status" value="1"/>
</dbReference>
<evidence type="ECO:0000313" key="1">
    <source>
        <dbReference type="EMBL" id="SVA83777.1"/>
    </source>
</evidence>
<dbReference type="InterPro" id="IPR002933">
    <property type="entry name" value="Peptidase_M20"/>
</dbReference>
<gene>
    <name evidence="1" type="ORF">METZ01_LOCUS136631</name>
</gene>
<protein>
    <submittedName>
        <fullName evidence="1">Uncharacterized protein</fullName>
    </submittedName>
</protein>
<dbReference type="EMBL" id="UINC01019803">
    <property type="protein sequence ID" value="SVA83777.1"/>
    <property type="molecule type" value="Genomic_DNA"/>
</dbReference>
<dbReference type="PIRSF" id="PIRSF037227">
    <property type="entry name" value="Aminobenzoyl-glu_utiliz_pB"/>
    <property type="match status" value="1"/>
</dbReference>
<dbReference type="InterPro" id="IPR052030">
    <property type="entry name" value="Peptidase_M20/M20A_hydrolases"/>
</dbReference>
<dbReference type="GO" id="GO:0071713">
    <property type="term" value="F:para-aminobenzoyl-glutamate hydrolase activity"/>
    <property type="evidence" value="ECO:0007669"/>
    <property type="project" value="TreeGrafter"/>
</dbReference>
<dbReference type="Gene3D" id="3.30.70.360">
    <property type="match status" value="1"/>
</dbReference>
<name>A0A381Z4T9_9ZZZZ</name>
<dbReference type="InterPro" id="IPR036264">
    <property type="entry name" value="Bact_exopeptidase_dim_dom"/>
</dbReference>
<reference evidence="1" key="1">
    <citation type="submission" date="2018-05" db="EMBL/GenBank/DDBJ databases">
        <authorList>
            <person name="Lanie J.A."/>
            <person name="Ng W.-L."/>
            <person name="Kazmierczak K.M."/>
            <person name="Andrzejewski T.M."/>
            <person name="Davidsen T.M."/>
            <person name="Wayne K.J."/>
            <person name="Tettelin H."/>
            <person name="Glass J.I."/>
            <person name="Rusch D."/>
            <person name="Podicherti R."/>
            <person name="Tsui H.-C.T."/>
            <person name="Winkler M.E."/>
        </authorList>
    </citation>
    <scope>NUCLEOTIDE SEQUENCE</scope>
</reference>
<proteinExistence type="predicted"/>
<dbReference type="AlphaFoldDB" id="A0A381Z4T9"/>